<keyword evidence="2" id="KW-0472">Membrane</keyword>
<name>A0A066YXT8_9ACTN</name>
<keyword evidence="4" id="KW-1185">Reference proteome</keyword>
<protein>
    <recommendedName>
        <fullName evidence="5">DUF2637 domain-containing protein</fullName>
    </recommendedName>
</protein>
<dbReference type="HOGENOM" id="CLU_031195_0_0_11"/>
<feature type="compositionally biased region" description="Low complexity" evidence="1">
    <location>
        <begin position="409"/>
        <end position="418"/>
    </location>
</feature>
<dbReference type="InterPro" id="IPR021235">
    <property type="entry name" value="DUF2637"/>
</dbReference>
<evidence type="ECO:0008006" key="5">
    <source>
        <dbReference type="Google" id="ProtNLM"/>
    </source>
</evidence>
<proteinExistence type="predicted"/>
<evidence type="ECO:0000313" key="3">
    <source>
        <dbReference type="EMBL" id="KDN82911.1"/>
    </source>
</evidence>
<feature type="region of interest" description="Disordered" evidence="1">
    <location>
        <begin position="330"/>
        <end position="372"/>
    </location>
</feature>
<dbReference type="PANTHER" id="PTHR23242">
    <property type="entry name" value="TRANSCRIPTION FACTOR HOXA13"/>
    <property type="match status" value="1"/>
</dbReference>
<evidence type="ECO:0000256" key="2">
    <source>
        <dbReference type="SAM" id="Phobius"/>
    </source>
</evidence>
<keyword evidence="2" id="KW-1133">Transmembrane helix</keyword>
<dbReference type="eggNOG" id="ENOG5033RYZ">
    <property type="taxonomic scope" value="Bacteria"/>
</dbReference>
<evidence type="ECO:0000256" key="1">
    <source>
        <dbReference type="SAM" id="MobiDB-lite"/>
    </source>
</evidence>
<dbReference type="Proteomes" id="UP000027178">
    <property type="component" value="Unassembled WGS sequence"/>
</dbReference>
<dbReference type="PATRIC" id="fig|1348663.4.peg.5101"/>
<accession>A0A066YXT8</accession>
<keyword evidence="2" id="KW-0812">Transmembrane</keyword>
<dbReference type="EMBL" id="JNBY01000098">
    <property type="protein sequence ID" value="KDN82911.1"/>
    <property type="molecule type" value="Genomic_DNA"/>
</dbReference>
<feature type="transmembrane region" description="Helical" evidence="2">
    <location>
        <begin position="62"/>
        <end position="79"/>
    </location>
</feature>
<dbReference type="AlphaFoldDB" id="A0A066YXT8"/>
<gene>
    <name evidence="3" type="ORF">KCH_52710</name>
</gene>
<dbReference type="PANTHER" id="PTHR23242:SF9">
    <property type="entry name" value="TRANSCRIPTION FACTOR HOXA13"/>
    <property type="match status" value="1"/>
</dbReference>
<dbReference type="Pfam" id="PF10935">
    <property type="entry name" value="DUF2637"/>
    <property type="match status" value="1"/>
</dbReference>
<organism evidence="3 4">
    <name type="scientific">Kitasatospora cheerisanensis KCTC 2395</name>
    <dbReference type="NCBI Taxonomy" id="1348663"/>
    <lineage>
        <taxon>Bacteria</taxon>
        <taxon>Bacillati</taxon>
        <taxon>Actinomycetota</taxon>
        <taxon>Actinomycetes</taxon>
        <taxon>Kitasatosporales</taxon>
        <taxon>Streptomycetaceae</taxon>
        <taxon>Kitasatospora</taxon>
    </lineage>
</organism>
<feature type="transmembrane region" description="Helical" evidence="2">
    <location>
        <begin position="25"/>
        <end position="50"/>
    </location>
</feature>
<reference evidence="3 4" key="1">
    <citation type="submission" date="2014-05" db="EMBL/GenBank/DDBJ databases">
        <title>Draft Genome Sequence of Kitasatospora cheerisanensis KCTC 2395.</title>
        <authorList>
            <person name="Nam D.H."/>
        </authorList>
    </citation>
    <scope>NUCLEOTIDE SEQUENCE [LARGE SCALE GENOMIC DNA]</scope>
    <source>
        <strain evidence="3 4">KCTC 2395</strain>
    </source>
</reference>
<comment type="caution">
    <text evidence="3">The sequence shown here is derived from an EMBL/GenBank/DDBJ whole genome shotgun (WGS) entry which is preliminary data.</text>
</comment>
<evidence type="ECO:0000313" key="4">
    <source>
        <dbReference type="Proteomes" id="UP000027178"/>
    </source>
</evidence>
<feature type="region of interest" description="Disordered" evidence="1">
    <location>
        <begin position="401"/>
        <end position="444"/>
    </location>
</feature>
<sequence length="548" mass="59590">MISGIGFAGSYNSVRDLALEKGFGAFAYAFPIGVDAGIVVLLSLDLVLTWLRIPFPLLRQTAWLLTLATIAFNAAASWGDALGMAMHAVIPVLFVVVVEASRHAVGRIAAITADRHMESVRLMRWVLSPVPTFRLWRRMKLWELRSYDETVRLEQNRLVYRAQLRFRYGRGWRRSAPFQALLPLKLAKYGVPLDPTVLDRIDGPLQVPGAAPVEPAETVQPGRTAPVAGQMTQGLPAALTAPAATQAPVQGQAPVEAPVQAQAVAPVAQPKQAQQPAVPPVSAAVAVPTLAKLAAVRLRDQQDPEAAQAAPVVDPSGDVNVWTARPVRSHVAEPDQVHTARVPGQASPWFKAPRPQDAEAQGRPQSGYQPAEDYPEQAYADQGYEEPDYPEDYFEAGAEQQRAAANGHGPARPQGPQAQPQPQPVPVEPNGRQAGPGQEAEPIRLGGRPLRLDAMMEAETLPFDEGVEEAPARRPFAGGVEPLNADECFDALVSYMETNQRQPDERRFAEYLSQRGVPGSRPDGGVSVKDVEKVWQQLQERYILSGRE</sequence>